<dbReference type="EMBL" id="JAVRRJ010000004">
    <property type="protein sequence ID" value="KAK5085213.1"/>
    <property type="molecule type" value="Genomic_DNA"/>
</dbReference>
<reference evidence="2 3" key="1">
    <citation type="submission" date="2023-08" db="EMBL/GenBank/DDBJ databases">
        <title>Black Yeasts Isolated from many extreme environments.</title>
        <authorList>
            <person name="Coleine C."/>
            <person name="Stajich J.E."/>
            <person name="Selbmann L."/>
        </authorList>
    </citation>
    <scope>NUCLEOTIDE SEQUENCE [LARGE SCALE GENOMIC DNA]</scope>
    <source>
        <strain evidence="2 3">CCFEE 5910</strain>
    </source>
</reference>
<name>A0AAN7SZI8_9EURO</name>
<gene>
    <name evidence="2" type="ORF">LTR05_004493</name>
</gene>
<evidence type="ECO:0000313" key="2">
    <source>
        <dbReference type="EMBL" id="KAK5085213.1"/>
    </source>
</evidence>
<feature type="domain" description="H-type lectin" evidence="1">
    <location>
        <begin position="369"/>
        <end position="439"/>
    </location>
</feature>
<dbReference type="InterPro" id="IPR019019">
    <property type="entry name" value="H-type_lectin_domain"/>
</dbReference>
<dbReference type="InterPro" id="IPR024079">
    <property type="entry name" value="MetalloPept_cat_dom_sf"/>
</dbReference>
<evidence type="ECO:0000313" key="3">
    <source>
        <dbReference type="Proteomes" id="UP001309876"/>
    </source>
</evidence>
<dbReference type="Proteomes" id="UP001309876">
    <property type="component" value="Unassembled WGS sequence"/>
</dbReference>
<dbReference type="GO" id="GO:0008237">
    <property type="term" value="F:metallopeptidase activity"/>
    <property type="evidence" value="ECO:0007669"/>
    <property type="project" value="InterPro"/>
</dbReference>
<dbReference type="InterPro" id="IPR037221">
    <property type="entry name" value="H-type_lectin_dom_sf"/>
</dbReference>
<dbReference type="Gene3D" id="3.40.390.10">
    <property type="entry name" value="Collagenase (Catalytic Domain)"/>
    <property type="match status" value="1"/>
</dbReference>
<proteinExistence type="predicted"/>
<dbReference type="GO" id="GO:0030246">
    <property type="term" value="F:carbohydrate binding"/>
    <property type="evidence" value="ECO:0007669"/>
    <property type="project" value="InterPro"/>
</dbReference>
<evidence type="ECO:0000259" key="1">
    <source>
        <dbReference type="Pfam" id="PF09458"/>
    </source>
</evidence>
<dbReference type="GO" id="GO:0007155">
    <property type="term" value="P:cell adhesion"/>
    <property type="evidence" value="ECO:0007669"/>
    <property type="project" value="InterPro"/>
</dbReference>
<accession>A0AAN7SZI8</accession>
<dbReference type="AlphaFoldDB" id="A0AAN7SZI8"/>
<dbReference type="Gene3D" id="2.60.40.2080">
    <property type="match status" value="1"/>
</dbReference>
<comment type="caution">
    <text evidence="2">The sequence shown here is derived from an EMBL/GenBank/DDBJ whole genome shotgun (WGS) entry which is preliminary data.</text>
</comment>
<protein>
    <recommendedName>
        <fullName evidence="1">H-type lectin domain-containing protein</fullName>
    </recommendedName>
</protein>
<dbReference type="SUPFAM" id="SSF141086">
    <property type="entry name" value="Agglutinin HPA-like"/>
    <property type="match status" value="1"/>
</dbReference>
<organism evidence="2 3">
    <name type="scientific">Lithohypha guttulata</name>
    <dbReference type="NCBI Taxonomy" id="1690604"/>
    <lineage>
        <taxon>Eukaryota</taxon>
        <taxon>Fungi</taxon>
        <taxon>Dikarya</taxon>
        <taxon>Ascomycota</taxon>
        <taxon>Pezizomycotina</taxon>
        <taxon>Eurotiomycetes</taxon>
        <taxon>Chaetothyriomycetidae</taxon>
        <taxon>Chaetothyriales</taxon>
        <taxon>Trichomeriaceae</taxon>
        <taxon>Lithohypha</taxon>
    </lineage>
</organism>
<keyword evidence="3" id="KW-1185">Reference proteome</keyword>
<sequence>MAPTVSKAPLFCCLPGEAKIADGIDEKLGDVDKAKPWYPSAKIRVKFIEPTIDDEVCEMVVNASKEWTKQLTDKKFPSFDWVSKESEADIRISFDPSIPSWSAIGTQAQKYDKSKATMNICLGGWGSKIVWTRQQVARVTAHMFGHALGLPHAKLPSAWSSQWDLAQVEKDCGKPLATIIGKAQGLPDLSNDKSIMLFDRPSAWSILKLDELKGGSVIDDQSLLYLKDMHGHPPPDPYQLLLPVFTPKKVQPQDTWTTFTAQKRVQAPVTAQANVTLALRRLSLESMRIKTPGQNDKHRLRARAVRSSHWAGTYDIDFEAWDNSIMKKDSTCDILSFESADNRVQTGALSKDYQDTKTDIALERTVKENVVFKTPFRNTPKVVAFIHMFDVLNDDQTGTAICVQIDKPSTKGFEITYGAVSFANHGGKVVALGVNWLAHEADDYSISSGTLGLEQASGSYSKSQAFAPQFDVKPRYLFGGFSAIYTCEREKMDISCDFVNHDAKQFQLVVDAGKTNPRSNDWEVSWVAIR</sequence>
<dbReference type="Pfam" id="PF09458">
    <property type="entry name" value="H_lectin"/>
    <property type="match status" value="1"/>
</dbReference>
<dbReference type="SUPFAM" id="SSF55486">
    <property type="entry name" value="Metalloproteases ('zincins'), catalytic domain"/>
    <property type="match status" value="1"/>
</dbReference>